<keyword evidence="1" id="KW-0472">Membrane</keyword>
<evidence type="ECO:0000313" key="2">
    <source>
        <dbReference type="EMBL" id="QDU91751.1"/>
    </source>
</evidence>
<feature type="transmembrane region" description="Helical" evidence="1">
    <location>
        <begin position="21"/>
        <end position="47"/>
    </location>
</feature>
<dbReference type="RefSeq" id="WP_145291904.1">
    <property type="nucleotide sequence ID" value="NZ_CP036291.1"/>
</dbReference>
<keyword evidence="1" id="KW-0812">Transmembrane</keyword>
<keyword evidence="3" id="KW-1185">Reference proteome</keyword>
<evidence type="ECO:0000256" key="1">
    <source>
        <dbReference type="SAM" id="Phobius"/>
    </source>
</evidence>
<reference evidence="2 3" key="1">
    <citation type="submission" date="2019-02" db="EMBL/GenBank/DDBJ databases">
        <title>Deep-cultivation of Planctomycetes and their phenomic and genomic characterization uncovers novel biology.</title>
        <authorList>
            <person name="Wiegand S."/>
            <person name="Jogler M."/>
            <person name="Boedeker C."/>
            <person name="Pinto D."/>
            <person name="Vollmers J."/>
            <person name="Rivas-Marin E."/>
            <person name="Kohn T."/>
            <person name="Peeters S.H."/>
            <person name="Heuer A."/>
            <person name="Rast P."/>
            <person name="Oberbeckmann S."/>
            <person name="Bunk B."/>
            <person name="Jeske O."/>
            <person name="Meyerdierks A."/>
            <person name="Storesund J.E."/>
            <person name="Kallscheuer N."/>
            <person name="Luecker S."/>
            <person name="Lage O.M."/>
            <person name="Pohl T."/>
            <person name="Merkel B.J."/>
            <person name="Hornburger P."/>
            <person name="Mueller R.-W."/>
            <person name="Bruemmer F."/>
            <person name="Labrenz M."/>
            <person name="Spormann A.M."/>
            <person name="Op den Camp H."/>
            <person name="Overmann J."/>
            <person name="Amann R."/>
            <person name="Jetten M.S.M."/>
            <person name="Mascher T."/>
            <person name="Medema M.H."/>
            <person name="Devos D.P."/>
            <person name="Kaster A.-K."/>
            <person name="Ovreas L."/>
            <person name="Rohde M."/>
            <person name="Galperin M.Y."/>
            <person name="Jogler C."/>
        </authorList>
    </citation>
    <scope>NUCLEOTIDE SEQUENCE [LARGE SCALE GENOMIC DNA]</scope>
    <source>
        <strain evidence="2 3">Pla175</strain>
    </source>
</reference>
<dbReference type="KEGG" id="pnd:Pla175_51820"/>
<organism evidence="2 3">
    <name type="scientific">Pirellulimonas nuda</name>
    <dbReference type="NCBI Taxonomy" id="2528009"/>
    <lineage>
        <taxon>Bacteria</taxon>
        <taxon>Pseudomonadati</taxon>
        <taxon>Planctomycetota</taxon>
        <taxon>Planctomycetia</taxon>
        <taxon>Pirellulales</taxon>
        <taxon>Lacipirellulaceae</taxon>
        <taxon>Pirellulimonas</taxon>
    </lineage>
</organism>
<accession>A0A518DJU8</accession>
<protein>
    <recommendedName>
        <fullName evidence="4">DUF502 domain-containing protein</fullName>
    </recommendedName>
</protein>
<dbReference type="InterPro" id="IPR007462">
    <property type="entry name" value="COV1-like"/>
</dbReference>
<dbReference type="AlphaFoldDB" id="A0A518DJU8"/>
<dbReference type="Pfam" id="PF04367">
    <property type="entry name" value="DUF502"/>
    <property type="match status" value="1"/>
</dbReference>
<feature type="transmembrane region" description="Helical" evidence="1">
    <location>
        <begin position="59"/>
        <end position="81"/>
    </location>
</feature>
<name>A0A518DJU8_9BACT</name>
<evidence type="ECO:0000313" key="3">
    <source>
        <dbReference type="Proteomes" id="UP000317429"/>
    </source>
</evidence>
<dbReference type="EMBL" id="CP036291">
    <property type="protein sequence ID" value="QDU91751.1"/>
    <property type="molecule type" value="Genomic_DNA"/>
</dbReference>
<gene>
    <name evidence="2" type="ORF">Pla175_51820</name>
</gene>
<proteinExistence type="predicted"/>
<dbReference type="OrthoDB" id="260491at2"/>
<sequence>MHKRLNRLLNFAKTTAIGGVIFLLPLIVIGVLVGQVVPLVIWIAGLIHEYSPLKSAQAYAIAVVAALAIVVALSFAAGLVAQRSIGQQFSSWVEKNLTLLFPRYAIFKQQLAGNLGGGRPEELPKSVLVRVQDATWLGLEMERSEEGWVTVYRPSSPDPWTGSVVLLRAEQVEPIDAEFLRLLTCYEQLGRGSLGVAFPAAAPPPSGE</sequence>
<dbReference type="Proteomes" id="UP000317429">
    <property type="component" value="Chromosome"/>
</dbReference>
<evidence type="ECO:0008006" key="4">
    <source>
        <dbReference type="Google" id="ProtNLM"/>
    </source>
</evidence>
<keyword evidence="1" id="KW-1133">Transmembrane helix</keyword>